<dbReference type="InterPro" id="IPR053206">
    <property type="entry name" value="Dimeric_xanthone_biosynth"/>
</dbReference>
<organism evidence="2 3">
    <name type="scientific">Zasmidium cellare</name>
    <name type="common">Wine cellar mold</name>
    <name type="synonym">Racodium cellare</name>
    <dbReference type="NCBI Taxonomy" id="395010"/>
    <lineage>
        <taxon>Eukaryota</taxon>
        <taxon>Fungi</taxon>
        <taxon>Dikarya</taxon>
        <taxon>Ascomycota</taxon>
        <taxon>Pezizomycotina</taxon>
        <taxon>Dothideomycetes</taxon>
        <taxon>Dothideomycetidae</taxon>
        <taxon>Mycosphaerellales</taxon>
        <taxon>Mycosphaerellaceae</taxon>
        <taxon>Zasmidium</taxon>
    </lineage>
</organism>
<keyword evidence="3" id="KW-1185">Reference proteome</keyword>
<accession>A0ABR0EEE1</accession>
<sequence length="214" mass="24304">MAVVHNCILRGLNAIYLQAHLVIEEQDIKDFQYLIHAWCKWVQAHHSLEDDAMFPMLAEAAGNPGLLQESSDQHQEFVSGIDQLLELSLDQVSGYSPRRVRGLIDYFAPAMHRHFADEVEALLTLRPFDSAALMQAYSKAEEGIRHIDDEAKARIFPLALGLRDVAYEGGNDWPHFPLEMEEDVVDRLVPLHAGAWKFLPRDFTGENLNQTLKT</sequence>
<dbReference type="PANTHER" id="PTHR38048:SF2">
    <property type="entry name" value="HEMERYTHRIN-LIKE DOMAIN-CONTAINING PROTEIN"/>
    <property type="match status" value="1"/>
</dbReference>
<name>A0ABR0EEE1_ZASCE</name>
<comment type="caution">
    <text evidence="2">The sequence shown here is derived from an EMBL/GenBank/DDBJ whole genome shotgun (WGS) entry which is preliminary data.</text>
</comment>
<dbReference type="PANTHER" id="PTHR38048">
    <property type="entry name" value="EXPRESSED PROTEIN"/>
    <property type="match status" value="1"/>
</dbReference>
<proteinExistence type="predicted"/>
<evidence type="ECO:0000313" key="3">
    <source>
        <dbReference type="Proteomes" id="UP001305779"/>
    </source>
</evidence>
<feature type="domain" description="Hemerythrin-like" evidence="1">
    <location>
        <begin position="5"/>
        <end position="123"/>
    </location>
</feature>
<gene>
    <name evidence="2" type="ORF">PRZ48_010178</name>
</gene>
<dbReference type="Pfam" id="PF01814">
    <property type="entry name" value="Hemerythrin"/>
    <property type="match status" value="1"/>
</dbReference>
<dbReference type="Proteomes" id="UP001305779">
    <property type="component" value="Unassembled WGS sequence"/>
</dbReference>
<reference evidence="2 3" key="1">
    <citation type="journal article" date="2023" name="G3 (Bethesda)">
        <title>A chromosome-level genome assembly of Zasmidium syzygii isolated from banana leaves.</title>
        <authorList>
            <person name="van Westerhoven A.C."/>
            <person name="Mehrabi R."/>
            <person name="Talebi R."/>
            <person name="Steentjes M.B.F."/>
            <person name="Corcolon B."/>
            <person name="Chong P.A."/>
            <person name="Kema G.H.J."/>
            <person name="Seidl M.F."/>
        </authorList>
    </citation>
    <scope>NUCLEOTIDE SEQUENCE [LARGE SCALE GENOMIC DNA]</scope>
    <source>
        <strain evidence="2 3">P124</strain>
    </source>
</reference>
<protein>
    <recommendedName>
        <fullName evidence="1">Hemerythrin-like domain-containing protein</fullName>
    </recommendedName>
</protein>
<dbReference type="Gene3D" id="1.20.120.520">
    <property type="entry name" value="nmb1532 protein domain like"/>
    <property type="match status" value="1"/>
</dbReference>
<dbReference type="InterPro" id="IPR012312">
    <property type="entry name" value="Hemerythrin-like"/>
</dbReference>
<evidence type="ECO:0000259" key="1">
    <source>
        <dbReference type="Pfam" id="PF01814"/>
    </source>
</evidence>
<evidence type="ECO:0000313" key="2">
    <source>
        <dbReference type="EMBL" id="KAK4499660.1"/>
    </source>
</evidence>
<dbReference type="EMBL" id="JAXOVC010000007">
    <property type="protein sequence ID" value="KAK4499660.1"/>
    <property type="molecule type" value="Genomic_DNA"/>
</dbReference>